<dbReference type="InterPro" id="IPR007149">
    <property type="entry name" value="Leo1"/>
</dbReference>
<dbReference type="PANTHER" id="PTHR23146">
    <property type="entry name" value="LEO1 PROTEIN"/>
    <property type="match status" value="1"/>
</dbReference>
<name>A0A5A8CZT0_CAFRO</name>
<comment type="caution">
    <text evidence="2">The sequence shown here is derived from an EMBL/GenBank/DDBJ whole genome shotgun (WGS) entry which is preliminary data.</text>
</comment>
<dbReference type="EMBL" id="VLTN01000002">
    <property type="protein sequence ID" value="KAA0157311.1"/>
    <property type="molecule type" value="Genomic_DNA"/>
</dbReference>
<evidence type="ECO:0008006" key="4">
    <source>
        <dbReference type="Google" id="ProtNLM"/>
    </source>
</evidence>
<feature type="compositionally biased region" description="Acidic residues" evidence="1">
    <location>
        <begin position="309"/>
        <end position="333"/>
    </location>
</feature>
<dbReference type="Pfam" id="PF04004">
    <property type="entry name" value="Leo1"/>
    <property type="match status" value="1"/>
</dbReference>
<accession>A0A5A8CZT0</accession>
<feature type="region of interest" description="Disordered" evidence="1">
    <location>
        <begin position="33"/>
        <end position="54"/>
    </location>
</feature>
<dbReference type="GO" id="GO:0016593">
    <property type="term" value="C:Cdc73/Paf1 complex"/>
    <property type="evidence" value="ECO:0007669"/>
    <property type="project" value="InterPro"/>
</dbReference>
<evidence type="ECO:0000313" key="2">
    <source>
        <dbReference type="EMBL" id="KAA0157311.1"/>
    </source>
</evidence>
<dbReference type="GO" id="GO:0006368">
    <property type="term" value="P:transcription elongation by RNA polymerase II"/>
    <property type="evidence" value="ECO:0007669"/>
    <property type="project" value="InterPro"/>
</dbReference>
<evidence type="ECO:0000313" key="3">
    <source>
        <dbReference type="Proteomes" id="UP000323011"/>
    </source>
</evidence>
<proteinExistence type="predicted"/>
<feature type="region of interest" description="Disordered" evidence="1">
    <location>
        <begin position="254"/>
        <end position="336"/>
    </location>
</feature>
<protein>
    <recommendedName>
        <fullName evidence="4">RNA polymerase-associated protein LEO1</fullName>
    </recommendedName>
</protein>
<feature type="compositionally biased region" description="Acidic residues" evidence="1">
    <location>
        <begin position="285"/>
        <end position="294"/>
    </location>
</feature>
<dbReference type="PANTHER" id="PTHR23146:SF0">
    <property type="entry name" value="RNA POLYMERASE-ASSOCIATED PROTEIN LEO1"/>
    <property type="match status" value="1"/>
</dbReference>
<dbReference type="GO" id="GO:0032968">
    <property type="term" value="P:positive regulation of transcription elongation by RNA polymerase II"/>
    <property type="evidence" value="ECO:0007669"/>
    <property type="project" value="TreeGrafter"/>
</dbReference>
<sequence length="359" mass="38540">MASDDDASVDDLFDDTAPIAKEVVDLPELPDPVTGLLRAGPAANQQASRDSQGHPAALVRLPMALTFSERAFDRSTFDPEMDEEELLSRGKPADDVKSLPANALMRWRFPGGQVGAERQSNTRLVHWSDGSVTIHVGANSYEVRPHAIAGTAHLVGKRQGSATLEGSGTKTKPSTHFETSARLTHRATLRPLNAPVSWRLGLESRSKHSRNKELVTMTEERGNPELEAAAATRRADEINRARAAERMRLARAAGDWDGDDDGYGGGGSRRGRGRAGDRGAYAGEADVDYDDEDLAALKRGSREARFTAEADDSDDGSEDEGADEGIFEDEGNADEAREAALVAAQASADEPSAKRVRPA</sequence>
<dbReference type="GO" id="GO:1990269">
    <property type="term" value="F:RNA polymerase II C-terminal domain phosphoserine binding"/>
    <property type="evidence" value="ECO:0007669"/>
    <property type="project" value="TreeGrafter"/>
</dbReference>
<gene>
    <name evidence="2" type="ORF">FNF29_00663</name>
</gene>
<organism evidence="2 3">
    <name type="scientific">Cafeteria roenbergensis</name>
    <name type="common">Marine flagellate</name>
    <dbReference type="NCBI Taxonomy" id="33653"/>
    <lineage>
        <taxon>Eukaryota</taxon>
        <taxon>Sar</taxon>
        <taxon>Stramenopiles</taxon>
        <taxon>Bigyra</taxon>
        <taxon>Opalozoa</taxon>
        <taxon>Bicosoecida</taxon>
        <taxon>Cafeteriaceae</taxon>
        <taxon>Cafeteria</taxon>
    </lineage>
</organism>
<reference evidence="2 3" key="1">
    <citation type="submission" date="2019-07" db="EMBL/GenBank/DDBJ databases">
        <title>Genomes of Cafeteria roenbergensis.</title>
        <authorList>
            <person name="Fischer M.G."/>
            <person name="Hackl T."/>
            <person name="Roman M."/>
        </authorList>
    </citation>
    <scope>NUCLEOTIDE SEQUENCE [LARGE SCALE GENOMIC DNA]</scope>
    <source>
        <strain evidence="2 3">BVI</strain>
    </source>
</reference>
<evidence type="ECO:0000256" key="1">
    <source>
        <dbReference type="SAM" id="MobiDB-lite"/>
    </source>
</evidence>
<keyword evidence="3" id="KW-1185">Reference proteome</keyword>
<dbReference type="AlphaFoldDB" id="A0A5A8CZT0"/>
<dbReference type="Proteomes" id="UP000323011">
    <property type="component" value="Unassembled WGS sequence"/>
</dbReference>